<dbReference type="RefSeq" id="XP_066802219.1">
    <property type="nucleotide sequence ID" value="XM_066946840.1"/>
</dbReference>
<feature type="region of interest" description="Disordered" evidence="1">
    <location>
        <begin position="1"/>
        <end position="20"/>
    </location>
</feature>
<dbReference type="AlphaFoldDB" id="A0AAW0YXS7"/>
<gene>
    <name evidence="2" type="ORF">IAR55_003734</name>
</gene>
<accession>A0AAW0YXS7</accession>
<keyword evidence="3" id="KW-1185">Reference proteome</keyword>
<evidence type="ECO:0000313" key="2">
    <source>
        <dbReference type="EMBL" id="KAK8853033.1"/>
    </source>
</evidence>
<organism evidence="2 3">
    <name type="scientific">Kwoniella newhampshirensis</name>
    <dbReference type="NCBI Taxonomy" id="1651941"/>
    <lineage>
        <taxon>Eukaryota</taxon>
        <taxon>Fungi</taxon>
        <taxon>Dikarya</taxon>
        <taxon>Basidiomycota</taxon>
        <taxon>Agaricomycotina</taxon>
        <taxon>Tremellomycetes</taxon>
        <taxon>Tremellales</taxon>
        <taxon>Cryptococcaceae</taxon>
        <taxon>Kwoniella</taxon>
    </lineage>
</organism>
<sequence>MNAIARWSRPERTEGPASSGLHYSRAFQRISQQTSIRSMADMPAAGVIYPSDQPCGGGQGSSHLVVRCKG</sequence>
<name>A0AAW0YXS7_9TREE</name>
<dbReference type="KEGG" id="kne:92180992"/>
<evidence type="ECO:0000313" key="3">
    <source>
        <dbReference type="Proteomes" id="UP001388673"/>
    </source>
</evidence>
<dbReference type="EMBL" id="JBCAWK010000007">
    <property type="protein sequence ID" value="KAK8853033.1"/>
    <property type="molecule type" value="Genomic_DNA"/>
</dbReference>
<reference evidence="2 3" key="1">
    <citation type="journal article" date="2024" name="bioRxiv">
        <title>Comparative genomics of Cryptococcus and Kwoniella reveals pathogenesis evolution and contrasting karyotype dynamics via intercentromeric recombination or chromosome fusion.</title>
        <authorList>
            <person name="Coelho M.A."/>
            <person name="David-Palma M."/>
            <person name="Shea T."/>
            <person name="Bowers K."/>
            <person name="McGinley-Smith S."/>
            <person name="Mohammad A.W."/>
            <person name="Gnirke A."/>
            <person name="Yurkov A.M."/>
            <person name="Nowrousian M."/>
            <person name="Sun S."/>
            <person name="Cuomo C.A."/>
            <person name="Heitman J."/>
        </authorList>
    </citation>
    <scope>NUCLEOTIDE SEQUENCE [LARGE SCALE GENOMIC DNA]</scope>
    <source>
        <strain evidence="2 3">CBS 13917</strain>
    </source>
</reference>
<proteinExistence type="predicted"/>
<dbReference type="Proteomes" id="UP001388673">
    <property type="component" value="Unassembled WGS sequence"/>
</dbReference>
<protein>
    <submittedName>
        <fullName evidence="2">Uncharacterized protein</fullName>
    </submittedName>
</protein>
<comment type="caution">
    <text evidence="2">The sequence shown here is derived from an EMBL/GenBank/DDBJ whole genome shotgun (WGS) entry which is preliminary data.</text>
</comment>
<dbReference type="GeneID" id="92180992"/>
<evidence type="ECO:0000256" key="1">
    <source>
        <dbReference type="SAM" id="MobiDB-lite"/>
    </source>
</evidence>